<dbReference type="InterPro" id="IPR018708">
    <property type="entry name" value="DUF2225"/>
</dbReference>
<dbReference type="Proteomes" id="UP000095495">
    <property type="component" value="Unassembled WGS sequence"/>
</dbReference>
<evidence type="ECO:0000256" key="1">
    <source>
        <dbReference type="SAM" id="MobiDB-lite"/>
    </source>
</evidence>
<evidence type="ECO:0000313" key="5">
    <source>
        <dbReference type="Proteomes" id="UP000049979"/>
    </source>
</evidence>
<dbReference type="AlphaFoldDB" id="A0A0M6WUH8"/>
<sequence>MNLLSGLEKFGLDQMDTDHLFEEEKSDTPARKAPEPVPKKEPVHSETEFLLDKSIRCPVCDNVFRTRMVKTGRVKRMEPDFDLRPRFQYIDTNKYDVSSCPQCGYTAMNRYFTHLSTGQVKMIEEGVCHKFKGQKQPKEEPMEPYSYEKAIERYKLALYNTLVKKGKNSEKAYECLKISWLYRGWIEELSKAKKKDEKTLAECRKEEATYYEQAYEGFLKAIASENFPMCGMEESTVNLLMANIAYKLGKVDIASRFISMILTSQAASRVAKDRAMLLKEEIIAKLHGKG</sequence>
<organism evidence="2 5">
    <name type="scientific">Roseburia faecis</name>
    <dbReference type="NCBI Taxonomy" id="301302"/>
    <lineage>
        <taxon>Bacteria</taxon>
        <taxon>Bacillati</taxon>
        <taxon>Bacillota</taxon>
        <taxon>Clostridia</taxon>
        <taxon>Lachnospirales</taxon>
        <taxon>Lachnospiraceae</taxon>
        <taxon>Roseburia</taxon>
    </lineage>
</organism>
<evidence type="ECO:0000313" key="7">
    <source>
        <dbReference type="Proteomes" id="UP000446657"/>
    </source>
</evidence>
<reference evidence="4 7" key="3">
    <citation type="journal article" date="2019" name="Nat. Med.">
        <title>A library of human gut bacterial isolates paired with longitudinal multiomics data enables mechanistic microbiome research.</title>
        <authorList>
            <person name="Poyet M."/>
            <person name="Groussin M."/>
            <person name="Gibbons S.M."/>
            <person name="Avila-Pacheco J."/>
            <person name="Jiang X."/>
            <person name="Kearney S.M."/>
            <person name="Perrotta A.R."/>
            <person name="Berdy B."/>
            <person name="Zhao S."/>
            <person name="Lieberman T.D."/>
            <person name="Swanson P.K."/>
            <person name="Smith M."/>
            <person name="Roesemann S."/>
            <person name="Alexander J.E."/>
            <person name="Rich S.A."/>
            <person name="Livny J."/>
            <person name="Vlamakis H."/>
            <person name="Clish C."/>
            <person name="Bullock K."/>
            <person name="Deik A."/>
            <person name="Scott J."/>
            <person name="Pierce K.A."/>
            <person name="Xavier R.J."/>
            <person name="Alm E.J."/>
        </authorList>
    </citation>
    <scope>NUCLEOTIDE SEQUENCE [LARGE SCALE GENOMIC DNA]</scope>
    <source>
        <strain evidence="4 7">BIOML-A1</strain>
    </source>
</reference>
<dbReference type="Pfam" id="PF09986">
    <property type="entry name" value="DUF2225"/>
    <property type="match status" value="1"/>
</dbReference>
<dbReference type="OrthoDB" id="9780343at2"/>
<reference evidence="2" key="2">
    <citation type="submission" date="2015-05" db="EMBL/GenBank/DDBJ databases">
        <authorList>
            <person name="Wang D.B."/>
            <person name="Wang M."/>
        </authorList>
    </citation>
    <scope>NUCLEOTIDE SEQUENCE [LARGE SCALE GENOMIC DNA]</scope>
    <source>
        <strain evidence="2">M72</strain>
    </source>
</reference>
<name>A0A0M6WUH8_9FIRM</name>
<evidence type="ECO:0000313" key="2">
    <source>
        <dbReference type="EMBL" id="CRL41402.1"/>
    </source>
</evidence>
<dbReference type="Proteomes" id="UP000049979">
    <property type="component" value="Unassembled WGS sequence"/>
</dbReference>
<proteinExistence type="predicted"/>
<evidence type="ECO:0000313" key="6">
    <source>
        <dbReference type="Proteomes" id="UP000095495"/>
    </source>
</evidence>
<dbReference type="Proteomes" id="UP000446657">
    <property type="component" value="Unassembled WGS sequence"/>
</dbReference>
<evidence type="ECO:0000313" key="4">
    <source>
        <dbReference type="EMBL" id="MTR81465.1"/>
    </source>
</evidence>
<dbReference type="STRING" id="301302.ERS852420_01350"/>
<feature type="region of interest" description="Disordered" evidence="1">
    <location>
        <begin position="18"/>
        <end position="45"/>
    </location>
</feature>
<reference evidence="5" key="1">
    <citation type="submission" date="2015-05" db="EMBL/GenBank/DDBJ databases">
        <authorList>
            <consortium name="Pathogen Informatics"/>
        </authorList>
    </citation>
    <scope>NUCLEOTIDE SEQUENCE [LARGE SCALE GENOMIC DNA]</scope>
    <source>
        <strain evidence="3 6">2789STDY5608863</strain>
        <strain evidence="5">M72</strain>
    </source>
</reference>
<dbReference type="EMBL" id="WNAL01000011">
    <property type="protein sequence ID" value="MTR81465.1"/>
    <property type="molecule type" value="Genomic_DNA"/>
</dbReference>
<dbReference type="EMBL" id="CVRR01000048">
    <property type="protein sequence ID" value="CRL41402.1"/>
    <property type="molecule type" value="Genomic_DNA"/>
</dbReference>
<keyword evidence="5" id="KW-1185">Reference proteome</keyword>
<dbReference type="EMBL" id="CYXV01000004">
    <property type="protein sequence ID" value="CUM88999.1"/>
    <property type="molecule type" value="Genomic_DNA"/>
</dbReference>
<dbReference type="RefSeq" id="WP_055068454.1">
    <property type="nucleotide sequence ID" value="NZ_CP173697.1"/>
</dbReference>
<protein>
    <submittedName>
        <fullName evidence="4">DUF2225 domain-containing protein</fullName>
    </submittedName>
    <submittedName>
        <fullName evidence="3">Uncharacterized protein conserved in bacteria (DUF2225)</fullName>
    </submittedName>
</protein>
<accession>A0A0M6WUH8</accession>
<gene>
    <name evidence="3" type="ORF">ERS852420_01350</name>
    <name evidence="4" type="ORF">GMD30_06975</name>
    <name evidence="2" type="ORF">M72_12181</name>
</gene>
<evidence type="ECO:0000313" key="3">
    <source>
        <dbReference type="EMBL" id="CUM88999.1"/>
    </source>
</evidence>